<dbReference type="EMBL" id="CP012159">
    <property type="protein sequence ID" value="AKT40375.1"/>
    <property type="molecule type" value="Genomic_DNA"/>
</dbReference>
<dbReference type="STRING" id="52.CMC5_045280"/>
<name>A0A0K1EHP0_CHOCO</name>
<reference evidence="2 3" key="1">
    <citation type="submission" date="2015-07" db="EMBL/GenBank/DDBJ databases">
        <title>Genome analysis of myxobacterium Chondromyces crocatus Cm c5 reveals a high potential for natural compound synthesis and the genetic basis for the loss of fruiting body formation.</title>
        <authorList>
            <person name="Zaburannyi N."/>
            <person name="Bunk B."/>
            <person name="Maier J."/>
            <person name="Overmann J."/>
            <person name="Mueller R."/>
        </authorList>
    </citation>
    <scope>NUCLEOTIDE SEQUENCE [LARGE SCALE GENOMIC DNA]</scope>
    <source>
        <strain evidence="2 3">Cm c5</strain>
    </source>
</reference>
<feature type="coiled-coil region" evidence="1">
    <location>
        <begin position="233"/>
        <end position="260"/>
    </location>
</feature>
<sequence>MPLFIPVLIGSAIVATTAYGTRKAGQGVRSMSRARSIGEEAEDRHKHHLEKLDVARGSLSARLDETHALRTSIARETLGSMVRLLQILDKEGRLRAPGTFSKLGVHSEQVRAFVASSLDAAEVFKGAVKAVEFGAGAQAMATGLISSLATASTGTAISALSGAAAQSATLAWLGGGSLAAGGWGMAAGSLVAGGIAVAPAVALGGLVLSVQGEKAKTKAAAFSAEVDMQCAAIETMIALLACAERRVDELQDVLRRIDHRALQQIDDLFAMAEDFDHDDDAHVAQLSSAMLLCKALSDLIHTRVLDDAGLLDQASEELMARYRELGGEA</sequence>
<dbReference type="KEGG" id="ccro:CMC5_045280"/>
<dbReference type="AlphaFoldDB" id="A0A0K1EHP0"/>
<dbReference type="Proteomes" id="UP000067626">
    <property type="component" value="Chromosome"/>
</dbReference>
<organism evidence="2 3">
    <name type="scientific">Chondromyces crocatus</name>
    <dbReference type="NCBI Taxonomy" id="52"/>
    <lineage>
        <taxon>Bacteria</taxon>
        <taxon>Pseudomonadati</taxon>
        <taxon>Myxococcota</taxon>
        <taxon>Polyangia</taxon>
        <taxon>Polyangiales</taxon>
        <taxon>Polyangiaceae</taxon>
        <taxon>Chondromyces</taxon>
    </lineage>
</organism>
<gene>
    <name evidence="2" type="ORF">CMC5_045280</name>
</gene>
<protein>
    <submittedName>
        <fullName evidence="2">Uncharacterized protein</fullName>
    </submittedName>
</protein>
<keyword evidence="1" id="KW-0175">Coiled coil</keyword>
<evidence type="ECO:0000313" key="3">
    <source>
        <dbReference type="Proteomes" id="UP000067626"/>
    </source>
</evidence>
<dbReference type="PATRIC" id="fig|52.7.peg.4998"/>
<keyword evidence="3" id="KW-1185">Reference proteome</keyword>
<accession>A0A0K1EHP0</accession>
<evidence type="ECO:0000256" key="1">
    <source>
        <dbReference type="SAM" id="Coils"/>
    </source>
</evidence>
<evidence type="ECO:0000313" key="2">
    <source>
        <dbReference type="EMBL" id="AKT40375.1"/>
    </source>
</evidence>
<proteinExistence type="predicted"/>